<feature type="transmembrane region" description="Helical" evidence="7">
    <location>
        <begin position="113"/>
        <end position="132"/>
    </location>
</feature>
<name>A0A7Z7AXL3_9EURY</name>
<keyword evidence="2 7" id="KW-0813">Transport</keyword>
<keyword evidence="6 7" id="KW-0472">Membrane</keyword>
<keyword evidence="5 7" id="KW-1133">Transmembrane helix</keyword>
<feature type="transmembrane region" description="Helical" evidence="7">
    <location>
        <begin position="12"/>
        <end position="30"/>
    </location>
</feature>
<evidence type="ECO:0000256" key="7">
    <source>
        <dbReference type="RuleBase" id="RU363032"/>
    </source>
</evidence>
<evidence type="ECO:0000256" key="5">
    <source>
        <dbReference type="ARBA" id="ARBA00022989"/>
    </source>
</evidence>
<gene>
    <name evidence="9" type="ORF">SAMN04488589_2024</name>
</gene>
<proteinExistence type="inferred from homology"/>
<dbReference type="GO" id="GO:0055085">
    <property type="term" value="P:transmembrane transport"/>
    <property type="evidence" value="ECO:0007669"/>
    <property type="project" value="InterPro"/>
</dbReference>
<dbReference type="InterPro" id="IPR000515">
    <property type="entry name" value="MetI-like"/>
</dbReference>
<evidence type="ECO:0000259" key="8">
    <source>
        <dbReference type="PROSITE" id="PS50928"/>
    </source>
</evidence>
<dbReference type="InterPro" id="IPR035906">
    <property type="entry name" value="MetI-like_sf"/>
</dbReference>
<sequence>MTARMHENNERLGFAGLILPVALFTIWYIATLDGGVPAYLLPSPLDLARTAIDFTAGSERLSPYSGTLLVHTIASLQRVLTGFGLAAVIGLPLGFLTGRLALAKSSLDPTVHLIRIIPGIGWLPLAMVWFGVGEKTTVFLISLAAFFPIYVNAAQGAASVSPMLIRAGRMLGANDLAIFTTVIIPASMPSTVAGLRLGLGLSWAYLVLGELTGVTHGLGAVMMDARMLGNVEMILVAMIFIGLFGRISDLILTSSFRKLNLLKRSYEE</sequence>
<feature type="transmembrane region" description="Helical" evidence="7">
    <location>
        <begin position="79"/>
        <end position="101"/>
    </location>
</feature>
<dbReference type="RefSeq" id="WP_238380791.1">
    <property type="nucleotide sequence ID" value="NZ_FNCA01000006.1"/>
</dbReference>
<dbReference type="PANTHER" id="PTHR30151">
    <property type="entry name" value="ALKANE SULFONATE ABC TRANSPORTER-RELATED, MEMBRANE SUBUNIT"/>
    <property type="match status" value="1"/>
</dbReference>
<comment type="subcellular location">
    <subcellularLocation>
        <location evidence="1 7">Cell membrane</location>
        <topology evidence="1 7">Multi-pass membrane protein</topology>
    </subcellularLocation>
</comment>
<feature type="transmembrane region" description="Helical" evidence="7">
    <location>
        <begin position="234"/>
        <end position="256"/>
    </location>
</feature>
<dbReference type="GO" id="GO:0005886">
    <property type="term" value="C:plasma membrane"/>
    <property type="evidence" value="ECO:0007669"/>
    <property type="project" value="UniProtKB-SubCell"/>
</dbReference>
<feature type="transmembrane region" description="Helical" evidence="7">
    <location>
        <begin position="138"/>
        <end position="164"/>
    </location>
</feature>
<feature type="domain" description="ABC transmembrane type-1" evidence="8">
    <location>
        <begin position="72"/>
        <end position="252"/>
    </location>
</feature>
<organism evidence="9 10">
    <name type="scientific">Methanolobus vulcani</name>
    <dbReference type="NCBI Taxonomy" id="38026"/>
    <lineage>
        <taxon>Archaea</taxon>
        <taxon>Methanobacteriati</taxon>
        <taxon>Methanobacteriota</taxon>
        <taxon>Stenosarchaea group</taxon>
        <taxon>Methanomicrobia</taxon>
        <taxon>Methanosarcinales</taxon>
        <taxon>Methanosarcinaceae</taxon>
        <taxon>Methanolobus</taxon>
    </lineage>
</organism>
<dbReference type="CDD" id="cd06261">
    <property type="entry name" value="TM_PBP2"/>
    <property type="match status" value="1"/>
</dbReference>
<dbReference type="Gene3D" id="1.10.3720.10">
    <property type="entry name" value="MetI-like"/>
    <property type="match status" value="1"/>
</dbReference>
<evidence type="ECO:0000313" key="9">
    <source>
        <dbReference type="EMBL" id="SDG04610.1"/>
    </source>
</evidence>
<dbReference type="SUPFAM" id="SSF161098">
    <property type="entry name" value="MetI-like"/>
    <property type="match status" value="1"/>
</dbReference>
<dbReference type="PANTHER" id="PTHR30151:SF0">
    <property type="entry name" value="ABC TRANSPORTER PERMEASE PROTEIN MJ0413-RELATED"/>
    <property type="match status" value="1"/>
</dbReference>
<accession>A0A7Z7AXL3</accession>
<keyword evidence="4 7" id="KW-0812">Transmembrane</keyword>
<evidence type="ECO:0000256" key="6">
    <source>
        <dbReference type="ARBA" id="ARBA00023136"/>
    </source>
</evidence>
<dbReference type="Proteomes" id="UP000199259">
    <property type="component" value="Unassembled WGS sequence"/>
</dbReference>
<keyword evidence="3" id="KW-1003">Cell membrane</keyword>
<dbReference type="Pfam" id="PF00528">
    <property type="entry name" value="BPD_transp_1"/>
    <property type="match status" value="1"/>
</dbReference>
<keyword evidence="10" id="KW-1185">Reference proteome</keyword>
<dbReference type="EMBL" id="FNCA01000006">
    <property type="protein sequence ID" value="SDG04610.1"/>
    <property type="molecule type" value="Genomic_DNA"/>
</dbReference>
<evidence type="ECO:0000313" key="10">
    <source>
        <dbReference type="Proteomes" id="UP000199259"/>
    </source>
</evidence>
<comment type="caution">
    <text evidence="9">The sequence shown here is derived from an EMBL/GenBank/DDBJ whole genome shotgun (WGS) entry which is preliminary data.</text>
</comment>
<reference evidence="9 10" key="1">
    <citation type="submission" date="2016-10" db="EMBL/GenBank/DDBJ databases">
        <authorList>
            <person name="Varghese N."/>
            <person name="Submissions S."/>
        </authorList>
    </citation>
    <scope>NUCLEOTIDE SEQUENCE [LARGE SCALE GENOMIC DNA]</scope>
    <source>
        <strain evidence="9 10">PL 12/M</strain>
    </source>
</reference>
<evidence type="ECO:0000256" key="2">
    <source>
        <dbReference type="ARBA" id="ARBA00022448"/>
    </source>
</evidence>
<protein>
    <submittedName>
        <fullName evidence="9">NitT/TauT family transport system permease protein</fullName>
    </submittedName>
</protein>
<evidence type="ECO:0000256" key="1">
    <source>
        <dbReference type="ARBA" id="ARBA00004651"/>
    </source>
</evidence>
<comment type="similarity">
    <text evidence="7">Belongs to the binding-protein-dependent transport system permease family.</text>
</comment>
<evidence type="ECO:0000256" key="4">
    <source>
        <dbReference type="ARBA" id="ARBA00022692"/>
    </source>
</evidence>
<dbReference type="AlphaFoldDB" id="A0A7Z7AXL3"/>
<feature type="transmembrane region" description="Helical" evidence="7">
    <location>
        <begin position="203"/>
        <end position="222"/>
    </location>
</feature>
<evidence type="ECO:0000256" key="3">
    <source>
        <dbReference type="ARBA" id="ARBA00022475"/>
    </source>
</evidence>
<dbReference type="PROSITE" id="PS50928">
    <property type="entry name" value="ABC_TM1"/>
    <property type="match status" value="1"/>
</dbReference>